<sequence>MITSSELSVALDSWSNVVTQEKATLLVTEAFLSLPERPNLAIYRIEYIDGTVDYGAWRRNRINIFQRWRKRRTNEQREKFDALRPAILAAIEKDNAGLFKQLTAGNSIEFLVSRLLKESTEAINASLLGASVTDVDRECEEAARAISALQQAYRHQQRHDH</sequence>
<dbReference type="Pfam" id="PF06254">
    <property type="entry name" value="YdaT_toxin"/>
    <property type="match status" value="1"/>
</dbReference>
<proteinExistence type="predicted"/>
<reference evidence="1" key="1">
    <citation type="submission" date="2022-03" db="EMBL/GenBank/DDBJ databases">
        <title>Genome Sequence of a New Salmonella enterica Strain (Salmonella Abeokuta) isolated from Poultry Feed in Nigeria.</title>
        <authorList>
            <person name="Fagbamila I."/>
            <person name="Barco L."/>
            <person name="Monorella C."/>
            <person name="Beld M.V.D."/>
            <person name="Mooijman K."/>
            <person name="Hernandez-Segura A."/>
            <person name="Orsini M."/>
            <person name="Ajayi O."/>
            <person name="Ngulukun S."/>
            <person name="Jambalang A.-R."/>
            <person name="Sati N."/>
            <person name="Emmennaa P."/>
            <person name="Ankeli P."/>
            <person name="Muhammad M."/>
        </authorList>
    </citation>
    <scope>NUCLEOTIDE SEQUENCE</scope>
    <source>
        <strain evidence="1">OG19FER4</strain>
    </source>
</reference>
<dbReference type="Gene3D" id="1.10.3600.10">
    <property type="entry name" value="Putative bacterial toxin ydaT"/>
    <property type="match status" value="1"/>
</dbReference>
<accession>A0A8T9IE30</accession>
<dbReference type="AlphaFoldDB" id="A0A8T9IE30"/>
<evidence type="ECO:0000313" key="1">
    <source>
        <dbReference type="EMBL" id="UNO32313.1"/>
    </source>
</evidence>
<dbReference type="EMBL" id="CP093445">
    <property type="protein sequence ID" value="UNO32313.1"/>
    <property type="molecule type" value="Genomic_DNA"/>
</dbReference>
<dbReference type="InterPro" id="IPR037042">
    <property type="entry name" value="YdaT-like_sf"/>
</dbReference>
<gene>
    <name evidence="1" type="ORF">MOV10_14315</name>
</gene>
<protein>
    <submittedName>
        <fullName evidence="1">Toxin YdaT domain-containing protein</fullName>
    </submittedName>
</protein>
<dbReference type="RefSeq" id="WP_242105159.1">
    <property type="nucleotide sequence ID" value="NZ_CP093445.1"/>
</dbReference>
<organism evidence="1">
    <name type="scientific">Salmonella enterica subsp. enterica serovar Abeokuta</name>
    <dbReference type="NCBI Taxonomy" id="2926665"/>
    <lineage>
        <taxon>Bacteria</taxon>
        <taxon>Pseudomonadati</taxon>
        <taxon>Pseudomonadota</taxon>
        <taxon>Gammaproteobacteria</taxon>
        <taxon>Enterobacterales</taxon>
        <taxon>Enterobacteriaceae</taxon>
        <taxon>Salmonella</taxon>
    </lineage>
</organism>
<name>A0A8T9IE30_SALET</name>
<dbReference type="InterPro" id="IPR009364">
    <property type="entry name" value="YdaT-like"/>
</dbReference>